<dbReference type="FunFam" id="3.40.50.300:FF:000861">
    <property type="entry name" value="Fanconi anemia, complementation group M"/>
    <property type="match status" value="1"/>
</dbReference>
<dbReference type="GO" id="GO:0043138">
    <property type="term" value="F:3'-5' DNA helicase activity"/>
    <property type="evidence" value="ECO:0007669"/>
    <property type="project" value="InterPro"/>
</dbReference>
<comment type="subunit">
    <text evidence="9">Interacts with the MHF histone-fold complex to form the FANCM-MHF complex.</text>
</comment>
<dbReference type="PANTHER" id="PTHR14025">
    <property type="entry name" value="FANCONI ANEMIA GROUP M FANCM FAMILY MEMBER"/>
    <property type="match status" value="1"/>
</dbReference>
<feature type="compositionally biased region" description="Basic residues" evidence="10">
    <location>
        <begin position="760"/>
        <end position="772"/>
    </location>
</feature>
<feature type="compositionally biased region" description="Polar residues" evidence="10">
    <location>
        <begin position="1251"/>
        <end position="1274"/>
    </location>
</feature>
<sequence length="1337" mass="149229">MSSDGYFDGDDDFDLSALQQLDAIEAAHFSPRKAVLPQLVSTPPIPPTKVSRKPSSDSSFYDMTFDVDETELAKLDNIINDTYAGKAQPVAGPSKILRTSSKNTVQTTLFGDVLPPTTSSNSNKAPRSQPEKTKSDQRSLFGQQAPKTKKWDQTAYAKSGTRKGKGKGKAGDDSGEETVEFEQFPAPFVSSKLPPPMKLTPDLLEAKHWIYPLNKPKRDYQYNIVKNCLFENTLVALPTGLGKTFIAGVMMLNYYRWFPEGKVIFVAPTKPLVSQQIIACHETCGIPGNDSVELNGEVPAATRARYWREKRVFFMTPQTLMNDLVKQNCDVGEIVLLVIDEAHRASGDYAYNQVVRFMMAKNPHFRVLALTATPGNTVEAVQTLVDGLHISRIEIRNEESLDLKQYIHKKTVVPHIIKANEDLAKIRNLLVKVMEPHIKKLVAANVLRPNESAISLHPYRAQALMRESPPHLFTALSVLSKLARVMMYLVTGSFETCYLYLNELRTEIDEDMAGAKKQNNNSKRFKNDPSYITLMKEVEAQRQVGWGIHPKIEKLKTILIQHFGSKLADEEADGDNAEPDDTKVMVFSSYRGVVQEIVKELDKERPLIRAAEFIGQGTDKQGNKGLQQKEQLEVIKKFKAGEYNVLVATCIGEEGLDIGEIDLTVCYDADKAPTRMIQRFGRTGRKRAGVIHALLAEGREENNIDKAESTYKEVQKMVNKGQSYELYEDVERLIPSHIKPECIEKVVEIQHYVKEDARKKGSPKKGTAKKRKRNDDISRNIPDGASTGFVSVRDLVVKGPKKAKKVALPKDFDACGQDDQTDEELESGRILPAPRRTQSAVAGPSGTKKPAAKGKLRKSATLGDTKAPKPRKTKKVEIPTSSQLSQKGIDDSDDMDIEQGIVSLSNVKGKARSRTPINMSPTPEPSPKTKRKIDQSVIELSDSDQSRVSPIRRRLQPRNRTSTPDDPPDEDHQSHSSAPENPLNEDHDHDMSWLVEDDEDNLNFEIVDSSPIRPTPKPVFKRIQIGDESIEISHPVSRDMYVNTSDPLEAPEEDSVQFIEPSASRARPADWQQGSNRDIPPSLFSPSKTTNTRRLLQAKKIMSSPLVLSSGPTSPTGNEGRTTMPPPVIPNRFLESPKMPEPSFPVRPVGNHARRRRIIFDEPESPAMESSPQPQRRLNRIESTPIQPKSKTKGKEKGKSRRPKPTILGRNANTLFDGEAAHSGDDVSEGGSNSEDDQESESDRMFLKDSPATQVSQSYDQSQIYRRSLLTQAPRNGEGPLFTDGPVRARPFGRNDGPRFRQLSSSSPPPPDEELDQYHLGSFVVDDDEEIFYENPF</sequence>
<keyword evidence="7" id="KW-0539">Nucleus</keyword>
<comment type="subcellular location">
    <subcellularLocation>
        <location evidence="1 9">Nucleus</location>
    </subcellularLocation>
</comment>
<comment type="similarity">
    <text evidence="2 9">Belongs to the DEAD box helicase family. DEAH subfamily. FANCM sub-subfamily.</text>
</comment>
<reference evidence="13 14" key="1">
    <citation type="journal article" date="2018" name="Evol. Lett.">
        <title>Horizontal gene cluster transfer increased hallucinogenic mushroom diversity.</title>
        <authorList>
            <person name="Reynolds H.T."/>
            <person name="Vijayakumar V."/>
            <person name="Gluck-Thaler E."/>
            <person name="Korotkin H.B."/>
            <person name="Matheny P.B."/>
            <person name="Slot J.C."/>
        </authorList>
    </citation>
    <scope>NUCLEOTIDE SEQUENCE [LARGE SCALE GENOMIC DNA]</scope>
    <source>
        <strain evidence="13 14">2631</strain>
    </source>
</reference>
<feature type="compositionally biased region" description="Basic residues" evidence="10">
    <location>
        <begin position="1190"/>
        <end position="1204"/>
    </location>
</feature>
<keyword evidence="3" id="KW-0547">Nucleotide-binding</keyword>
<keyword evidence="4" id="KW-0378">Hydrolase</keyword>
<protein>
    <recommendedName>
        <fullName evidence="9">ATP-dependent DNA helicase</fullName>
        <ecNumber evidence="9">3.6.4.12</ecNumber>
    </recommendedName>
</protein>
<feature type="domain" description="Helicase C-terminal" evidence="12">
    <location>
        <begin position="559"/>
        <end position="734"/>
    </location>
</feature>
<evidence type="ECO:0000256" key="4">
    <source>
        <dbReference type="ARBA" id="ARBA00022801"/>
    </source>
</evidence>
<dbReference type="InterPro" id="IPR006935">
    <property type="entry name" value="Helicase/UvrB_N"/>
</dbReference>
<feature type="compositionally biased region" description="Polar residues" evidence="10">
    <location>
        <begin position="1084"/>
        <end position="1094"/>
    </location>
</feature>
<feature type="region of interest" description="Disordered" evidence="10">
    <location>
        <begin position="38"/>
        <end position="58"/>
    </location>
</feature>
<dbReference type="Pfam" id="PF04851">
    <property type="entry name" value="ResIII"/>
    <property type="match status" value="1"/>
</dbReference>
<dbReference type="STRING" id="93625.A0A409XI63"/>
<feature type="region of interest" description="Disordered" evidence="10">
    <location>
        <begin position="757"/>
        <end position="784"/>
    </location>
</feature>
<evidence type="ECO:0000313" key="13">
    <source>
        <dbReference type="EMBL" id="PPQ90455.1"/>
    </source>
</evidence>
<keyword evidence="5" id="KW-0347">Helicase</keyword>
<evidence type="ECO:0000256" key="1">
    <source>
        <dbReference type="ARBA" id="ARBA00004123"/>
    </source>
</evidence>
<evidence type="ECO:0000256" key="9">
    <source>
        <dbReference type="RuleBase" id="RU367027"/>
    </source>
</evidence>
<dbReference type="PANTHER" id="PTHR14025:SF20">
    <property type="entry name" value="FANCONI ANEMIA GROUP M PROTEIN"/>
    <property type="match status" value="1"/>
</dbReference>
<dbReference type="CDD" id="cd18033">
    <property type="entry name" value="DEXDc_FANCM"/>
    <property type="match status" value="1"/>
</dbReference>
<dbReference type="Pfam" id="PF00271">
    <property type="entry name" value="Helicase_C"/>
    <property type="match status" value="1"/>
</dbReference>
<evidence type="ECO:0000313" key="14">
    <source>
        <dbReference type="Proteomes" id="UP000283269"/>
    </source>
</evidence>
<accession>A0A409XI63</accession>
<dbReference type="GO" id="GO:0036297">
    <property type="term" value="P:interstrand cross-link repair"/>
    <property type="evidence" value="ECO:0007669"/>
    <property type="project" value="TreeGrafter"/>
</dbReference>
<dbReference type="PROSITE" id="PS51194">
    <property type="entry name" value="HELICASE_CTER"/>
    <property type="match status" value="1"/>
</dbReference>
<feature type="region of interest" description="Disordered" evidence="10">
    <location>
        <begin position="1036"/>
        <end position="1314"/>
    </location>
</feature>
<dbReference type="InterPro" id="IPR039686">
    <property type="entry name" value="FANCM/Mph1-like_ID"/>
</dbReference>
<comment type="caution">
    <text evidence="13">The sequence shown here is derived from an EMBL/GenBank/DDBJ whole genome shotgun (WGS) entry which is preliminary data.</text>
</comment>
<dbReference type="SMART" id="SM00490">
    <property type="entry name" value="HELICc"/>
    <property type="match status" value="1"/>
</dbReference>
<dbReference type="GO" id="GO:0005524">
    <property type="term" value="F:ATP binding"/>
    <property type="evidence" value="ECO:0007669"/>
    <property type="project" value="UniProtKB-UniRule"/>
</dbReference>
<evidence type="ECO:0000256" key="8">
    <source>
        <dbReference type="ARBA" id="ARBA00047995"/>
    </source>
</evidence>
<dbReference type="PROSITE" id="PS51192">
    <property type="entry name" value="HELICASE_ATP_BIND_1"/>
    <property type="match status" value="1"/>
</dbReference>
<evidence type="ECO:0000259" key="11">
    <source>
        <dbReference type="PROSITE" id="PS51192"/>
    </source>
</evidence>
<dbReference type="GO" id="GO:0045003">
    <property type="term" value="P:double-strand break repair via synthesis-dependent strand annealing"/>
    <property type="evidence" value="ECO:0007669"/>
    <property type="project" value="TreeGrafter"/>
</dbReference>
<evidence type="ECO:0000259" key="12">
    <source>
        <dbReference type="PROSITE" id="PS51194"/>
    </source>
</evidence>
<dbReference type="SUPFAM" id="SSF52540">
    <property type="entry name" value="P-loop containing nucleoside triphosphate hydrolases"/>
    <property type="match status" value="1"/>
</dbReference>
<dbReference type="EC" id="3.6.4.12" evidence="9"/>
<name>A0A409XI63_PSICY</name>
<dbReference type="CDD" id="cd12091">
    <property type="entry name" value="FANCM_ID"/>
    <property type="match status" value="1"/>
</dbReference>
<dbReference type="GO" id="GO:0016887">
    <property type="term" value="F:ATP hydrolysis activity"/>
    <property type="evidence" value="ECO:0007669"/>
    <property type="project" value="RHEA"/>
</dbReference>
<dbReference type="GO" id="GO:0005634">
    <property type="term" value="C:nucleus"/>
    <property type="evidence" value="ECO:0007669"/>
    <property type="project" value="UniProtKB-SubCell"/>
</dbReference>
<dbReference type="Proteomes" id="UP000283269">
    <property type="component" value="Unassembled WGS sequence"/>
</dbReference>
<dbReference type="Gene3D" id="3.40.50.300">
    <property type="entry name" value="P-loop containing nucleotide triphosphate hydrolases"/>
    <property type="match status" value="2"/>
</dbReference>
<comment type="function">
    <text evidence="9">ATP-dependent DNA helicase involved in DNA damage repair by homologous recombination and in genome maintenance. Capable of unwinding D-loops. Plays a role in limiting crossover recombinants during mitotic DNA double-strand break (DSB) repair. Component of a FANCM-MHF complex which promotes gene conversion at blocked replication forks, probably by reversal of the stalled fork.</text>
</comment>
<feature type="compositionally biased region" description="Polar residues" evidence="10">
    <location>
        <begin position="1106"/>
        <end position="1121"/>
    </location>
</feature>
<dbReference type="GO" id="GO:0000400">
    <property type="term" value="F:four-way junction DNA binding"/>
    <property type="evidence" value="ECO:0007669"/>
    <property type="project" value="TreeGrafter"/>
</dbReference>
<dbReference type="GO" id="GO:0009378">
    <property type="term" value="F:four-way junction helicase activity"/>
    <property type="evidence" value="ECO:0007669"/>
    <property type="project" value="TreeGrafter"/>
</dbReference>
<dbReference type="InterPro" id="IPR001650">
    <property type="entry name" value="Helicase_C-like"/>
</dbReference>
<dbReference type="OrthoDB" id="164902at2759"/>
<evidence type="ECO:0000256" key="3">
    <source>
        <dbReference type="ARBA" id="ARBA00022741"/>
    </source>
</evidence>
<feature type="domain" description="Helicase ATP-binding" evidence="11">
    <location>
        <begin position="224"/>
        <end position="392"/>
    </location>
</feature>
<dbReference type="InParanoid" id="A0A409XI63"/>
<feature type="compositionally biased region" description="Polar residues" evidence="10">
    <location>
        <begin position="1168"/>
        <end position="1187"/>
    </location>
</feature>
<keyword evidence="14" id="KW-1185">Reference proteome</keyword>
<evidence type="ECO:0000256" key="2">
    <source>
        <dbReference type="ARBA" id="ARBA00009889"/>
    </source>
</evidence>
<proteinExistence type="inferred from homology"/>
<feature type="compositionally biased region" description="Polar residues" evidence="10">
    <location>
        <begin position="116"/>
        <end position="126"/>
    </location>
</feature>
<feature type="region of interest" description="Disordered" evidence="10">
    <location>
        <begin position="108"/>
        <end position="177"/>
    </location>
</feature>
<evidence type="ECO:0000256" key="6">
    <source>
        <dbReference type="ARBA" id="ARBA00022840"/>
    </source>
</evidence>
<feature type="region of interest" description="Disordered" evidence="10">
    <location>
        <begin position="812"/>
        <end position="996"/>
    </location>
</feature>
<gene>
    <name evidence="13" type="ORF">CVT25_014973</name>
</gene>
<comment type="catalytic activity">
    <reaction evidence="8 9">
        <text>ATP + H2O = ADP + phosphate + H(+)</text>
        <dbReference type="Rhea" id="RHEA:13065"/>
        <dbReference type="ChEBI" id="CHEBI:15377"/>
        <dbReference type="ChEBI" id="CHEBI:15378"/>
        <dbReference type="ChEBI" id="CHEBI:30616"/>
        <dbReference type="ChEBI" id="CHEBI:43474"/>
        <dbReference type="ChEBI" id="CHEBI:456216"/>
        <dbReference type="EC" id="3.6.4.12"/>
    </reaction>
</comment>
<dbReference type="InterPro" id="IPR014001">
    <property type="entry name" value="Helicase_ATP-bd"/>
</dbReference>
<keyword evidence="6" id="KW-0067">ATP-binding</keyword>
<organism evidence="13 14">
    <name type="scientific">Psilocybe cyanescens</name>
    <dbReference type="NCBI Taxonomy" id="93625"/>
    <lineage>
        <taxon>Eukaryota</taxon>
        <taxon>Fungi</taxon>
        <taxon>Dikarya</taxon>
        <taxon>Basidiomycota</taxon>
        <taxon>Agaricomycotina</taxon>
        <taxon>Agaricomycetes</taxon>
        <taxon>Agaricomycetidae</taxon>
        <taxon>Agaricales</taxon>
        <taxon>Agaricineae</taxon>
        <taxon>Strophariaceae</taxon>
        <taxon>Psilocybe</taxon>
    </lineage>
</organism>
<evidence type="ECO:0000256" key="5">
    <source>
        <dbReference type="ARBA" id="ARBA00022806"/>
    </source>
</evidence>
<dbReference type="InterPro" id="IPR027417">
    <property type="entry name" value="P-loop_NTPase"/>
</dbReference>
<evidence type="ECO:0000256" key="7">
    <source>
        <dbReference type="ARBA" id="ARBA00023242"/>
    </source>
</evidence>
<evidence type="ECO:0000256" key="10">
    <source>
        <dbReference type="SAM" id="MobiDB-lite"/>
    </source>
</evidence>
<dbReference type="CDD" id="cd18801">
    <property type="entry name" value="SF2_C_FANCM_Hef"/>
    <property type="match status" value="1"/>
</dbReference>
<dbReference type="SMART" id="SM00487">
    <property type="entry name" value="DEXDc"/>
    <property type="match status" value="1"/>
</dbReference>
<dbReference type="InterPro" id="IPR044749">
    <property type="entry name" value="FANCM_DEXDc"/>
</dbReference>
<dbReference type="EMBL" id="NHYD01001635">
    <property type="protein sequence ID" value="PPQ90455.1"/>
    <property type="molecule type" value="Genomic_DNA"/>
</dbReference>